<dbReference type="InterPro" id="IPR036583">
    <property type="entry name" value="23S_rRNA_IVS_sf"/>
</dbReference>
<comment type="caution">
    <text evidence="1">The sequence shown here is derived from an EMBL/GenBank/DDBJ whole genome shotgun (WGS) entry which is preliminary data.</text>
</comment>
<dbReference type="Gene3D" id="1.20.1440.60">
    <property type="entry name" value="23S rRNA-intervening sequence"/>
    <property type="match status" value="1"/>
</dbReference>
<dbReference type="AlphaFoldDB" id="A0A0G0AUB1"/>
<evidence type="ECO:0000313" key="2">
    <source>
        <dbReference type="Proteomes" id="UP000034934"/>
    </source>
</evidence>
<proteinExistence type="predicted"/>
<dbReference type="EMBL" id="LBOG01000003">
    <property type="protein sequence ID" value="KKP30195.1"/>
    <property type="molecule type" value="Genomic_DNA"/>
</dbReference>
<gene>
    <name evidence="1" type="ORF">UR19_C0003G0031</name>
</gene>
<sequence length="30" mass="3524">MSDVKKYTIIQNITDEIGRMLGGWIRSIER</sequence>
<organism evidence="1 2">
    <name type="scientific">Candidatus Nomurabacteria bacterium GW2011_GWF1_31_48</name>
    <dbReference type="NCBI Taxonomy" id="1618767"/>
    <lineage>
        <taxon>Bacteria</taxon>
        <taxon>Candidatus Nomuraibacteriota</taxon>
    </lineage>
</organism>
<accession>A0A0G0AUB1</accession>
<name>A0A0G0AUB1_9BACT</name>
<reference evidence="1 2" key="1">
    <citation type="journal article" date="2015" name="Nature">
        <title>rRNA introns, odd ribosomes, and small enigmatic genomes across a large radiation of phyla.</title>
        <authorList>
            <person name="Brown C.T."/>
            <person name="Hug L.A."/>
            <person name="Thomas B.C."/>
            <person name="Sharon I."/>
            <person name="Castelle C.J."/>
            <person name="Singh A."/>
            <person name="Wilkins M.J."/>
            <person name="Williams K.H."/>
            <person name="Banfield J.F."/>
        </authorList>
    </citation>
    <scope>NUCLEOTIDE SEQUENCE [LARGE SCALE GENOMIC DNA]</scope>
</reference>
<protein>
    <submittedName>
        <fullName evidence="1">Uncharacterized protein</fullName>
    </submittedName>
</protein>
<dbReference type="Proteomes" id="UP000034934">
    <property type="component" value="Unassembled WGS sequence"/>
</dbReference>
<evidence type="ECO:0000313" key="1">
    <source>
        <dbReference type="EMBL" id="KKP30195.1"/>
    </source>
</evidence>